<evidence type="ECO:0000256" key="1">
    <source>
        <dbReference type="SAM" id="MobiDB-lite"/>
    </source>
</evidence>
<accession>A0ABN9RVQ6</accession>
<evidence type="ECO:0000313" key="3">
    <source>
        <dbReference type="Proteomes" id="UP001189429"/>
    </source>
</evidence>
<feature type="non-terminal residue" evidence="2">
    <location>
        <position position="132"/>
    </location>
</feature>
<name>A0ABN9RVQ6_9DINO</name>
<feature type="compositionally biased region" description="Basic and acidic residues" evidence="1">
    <location>
        <begin position="50"/>
        <end position="69"/>
    </location>
</feature>
<comment type="caution">
    <text evidence="2">The sequence shown here is derived from an EMBL/GenBank/DDBJ whole genome shotgun (WGS) entry which is preliminary data.</text>
</comment>
<feature type="region of interest" description="Disordered" evidence="1">
    <location>
        <begin position="1"/>
        <end position="132"/>
    </location>
</feature>
<feature type="compositionally biased region" description="Basic and acidic residues" evidence="1">
    <location>
        <begin position="89"/>
        <end position="122"/>
    </location>
</feature>
<evidence type="ECO:0000313" key="2">
    <source>
        <dbReference type="EMBL" id="CAK0822559.1"/>
    </source>
</evidence>
<reference evidence="2" key="1">
    <citation type="submission" date="2023-10" db="EMBL/GenBank/DDBJ databases">
        <authorList>
            <person name="Chen Y."/>
            <person name="Shah S."/>
            <person name="Dougan E. K."/>
            <person name="Thang M."/>
            <person name="Chan C."/>
        </authorList>
    </citation>
    <scope>NUCLEOTIDE SEQUENCE [LARGE SCALE GENOMIC DNA]</scope>
</reference>
<proteinExistence type="predicted"/>
<feature type="non-terminal residue" evidence="2">
    <location>
        <position position="1"/>
    </location>
</feature>
<protein>
    <submittedName>
        <fullName evidence="2">Uncharacterized protein</fullName>
    </submittedName>
</protein>
<organism evidence="2 3">
    <name type="scientific">Prorocentrum cordatum</name>
    <dbReference type="NCBI Taxonomy" id="2364126"/>
    <lineage>
        <taxon>Eukaryota</taxon>
        <taxon>Sar</taxon>
        <taxon>Alveolata</taxon>
        <taxon>Dinophyceae</taxon>
        <taxon>Prorocentrales</taxon>
        <taxon>Prorocentraceae</taxon>
        <taxon>Prorocentrum</taxon>
    </lineage>
</organism>
<keyword evidence="3" id="KW-1185">Reference proteome</keyword>
<dbReference type="Proteomes" id="UP001189429">
    <property type="component" value="Unassembled WGS sequence"/>
</dbReference>
<sequence length="132" mass="15527">EAAARLYAQRSALDARREHLKLRSRREEEQKLNATRLRPPAASAAVDPSEITRRLFDDDIAKRSRRQEEEVSSIGRMPGSNPARTASPDFHEKLYSHHGERLEKLKKERDQREQQMEDEHRKNMIGTAEWRR</sequence>
<dbReference type="EMBL" id="CAUYUJ010007999">
    <property type="protein sequence ID" value="CAK0822559.1"/>
    <property type="molecule type" value="Genomic_DNA"/>
</dbReference>
<gene>
    <name evidence="2" type="ORF">PCOR1329_LOCUS23551</name>
</gene>